<name>A0A068T606_NEOGA</name>
<proteinExistence type="predicted"/>
<dbReference type="RefSeq" id="WP_157885072.1">
    <property type="nucleotide sequence ID" value="NZ_HG938355.1"/>
</dbReference>
<dbReference type="KEGG" id="ngl:RG1141_CH04120"/>
<gene>
    <name evidence="1" type="ORF">RG1141_CH04120</name>
</gene>
<dbReference type="HOGENOM" id="CLU_155311_6_3_5"/>
<dbReference type="AlphaFoldDB" id="A0A068T606"/>
<protein>
    <recommendedName>
        <fullName evidence="3">CopG family transcriptional regulator</fullName>
    </recommendedName>
</protein>
<evidence type="ECO:0008006" key="3">
    <source>
        <dbReference type="Google" id="ProtNLM"/>
    </source>
</evidence>
<dbReference type="Proteomes" id="UP000028186">
    <property type="component" value="Chromosome I"/>
</dbReference>
<evidence type="ECO:0000313" key="1">
    <source>
        <dbReference type="EMBL" id="CDN52775.1"/>
    </source>
</evidence>
<dbReference type="eggNOG" id="ENOG5030JVI">
    <property type="taxonomic scope" value="Bacteria"/>
</dbReference>
<dbReference type="EMBL" id="HG938355">
    <property type="protein sequence ID" value="CDN52775.1"/>
    <property type="molecule type" value="Genomic_DNA"/>
</dbReference>
<sequence length="63" mass="7086">MSKRVAIEIPEAMYGLLSRYADIHGFDTDAYVAQVLHRHLEDLHDIAAADRAMEEIRNGNSST</sequence>
<evidence type="ECO:0000313" key="2">
    <source>
        <dbReference type="Proteomes" id="UP000028186"/>
    </source>
</evidence>
<accession>A0A068T606</accession>
<organism evidence="1 2">
    <name type="scientific">Neorhizobium galegae bv. officinalis bv. officinalis str. HAMBI 1141</name>
    <dbReference type="NCBI Taxonomy" id="1028801"/>
    <lineage>
        <taxon>Bacteria</taxon>
        <taxon>Pseudomonadati</taxon>
        <taxon>Pseudomonadota</taxon>
        <taxon>Alphaproteobacteria</taxon>
        <taxon>Hyphomicrobiales</taxon>
        <taxon>Rhizobiaceae</taxon>
        <taxon>Rhizobium/Agrobacterium group</taxon>
        <taxon>Neorhizobium</taxon>
    </lineage>
</organism>
<reference evidence="2" key="1">
    <citation type="journal article" date="2014" name="BMC Genomics">
        <title>Genome sequencing of two Neorhizobium galegae strains reveals a noeT gene responsible for the unusual acetylation of the nodulation factors.</title>
        <authorList>
            <person name="Osterman J."/>
            <person name="Marsh J."/>
            <person name="Laine P.K."/>
            <person name="Zeng Z."/>
            <person name="Alatalo E."/>
            <person name="Sullivan J.T."/>
            <person name="Young J.P."/>
            <person name="Thomas-Oates J."/>
            <person name="Paulin L."/>
            <person name="Lindstrom K."/>
        </authorList>
    </citation>
    <scope>NUCLEOTIDE SEQUENCE [LARGE SCALE GENOMIC DNA]</scope>
    <source>
        <strain evidence="2">HAMBI 1141</strain>
    </source>
</reference>